<accession>E4WX01</accession>
<dbReference type="AlphaFoldDB" id="E4WX01"/>
<sequence>MFSICILNHSGNKSPYDFDVSHGNFRVVGIDNPIANERKKKNDYSLTIYRTDGKQNFKAKIEFIDSENGDNQEKTHIVYSKKFEEGQRVFWQFKVPERPYFKRISVELIYDN</sequence>
<reference evidence="1" key="1">
    <citation type="journal article" date="2010" name="Science">
        <title>Plasticity of animal genome architecture unmasked by rapid evolution of a pelagic tunicate.</title>
        <authorList>
            <person name="Denoeud F."/>
            <person name="Henriet S."/>
            <person name="Mungpakdee S."/>
            <person name="Aury J.M."/>
            <person name="Da Silva C."/>
            <person name="Brinkmann H."/>
            <person name="Mikhaleva J."/>
            <person name="Olsen L.C."/>
            <person name="Jubin C."/>
            <person name="Canestro C."/>
            <person name="Bouquet J.M."/>
            <person name="Danks G."/>
            <person name="Poulain J."/>
            <person name="Campsteijn C."/>
            <person name="Adamski M."/>
            <person name="Cross I."/>
            <person name="Yadetie F."/>
            <person name="Muffato M."/>
            <person name="Louis A."/>
            <person name="Butcher S."/>
            <person name="Tsagkogeorga G."/>
            <person name="Konrad A."/>
            <person name="Singh S."/>
            <person name="Jensen M.F."/>
            <person name="Cong E.H."/>
            <person name="Eikeseth-Otteraa H."/>
            <person name="Noel B."/>
            <person name="Anthouard V."/>
            <person name="Porcel B.M."/>
            <person name="Kachouri-Lafond R."/>
            <person name="Nishino A."/>
            <person name="Ugolini M."/>
            <person name="Chourrout P."/>
            <person name="Nishida H."/>
            <person name="Aasland R."/>
            <person name="Huzurbazar S."/>
            <person name="Westhof E."/>
            <person name="Delsuc F."/>
            <person name="Lehrach H."/>
            <person name="Reinhardt R."/>
            <person name="Weissenbach J."/>
            <person name="Roy S.W."/>
            <person name="Artiguenave F."/>
            <person name="Postlethwait J.H."/>
            <person name="Manak J.R."/>
            <person name="Thompson E.M."/>
            <person name="Jaillon O."/>
            <person name="Du Pasquier L."/>
            <person name="Boudinot P."/>
            <person name="Liberles D.A."/>
            <person name="Volff J.N."/>
            <person name="Philippe H."/>
            <person name="Lenhard B."/>
            <person name="Roest Crollius H."/>
            <person name="Wincker P."/>
            <person name="Chourrout D."/>
        </authorList>
    </citation>
    <scope>NUCLEOTIDE SEQUENCE [LARGE SCALE GENOMIC DNA]</scope>
</reference>
<dbReference type="EMBL" id="FN653018">
    <property type="protein sequence ID" value="CBY21893.1"/>
    <property type="molecule type" value="Genomic_DNA"/>
</dbReference>
<protein>
    <submittedName>
        <fullName evidence="1">Uncharacterized protein</fullName>
    </submittedName>
</protein>
<evidence type="ECO:0000313" key="1">
    <source>
        <dbReference type="EMBL" id="CBY21893.1"/>
    </source>
</evidence>
<dbReference type="InParanoid" id="E4WX01"/>
<proteinExistence type="predicted"/>
<gene>
    <name evidence="1" type="ORF">GSOID_T00011423001</name>
</gene>
<organism evidence="1">
    <name type="scientific">Oikopleura dioica</name>
    <name type="common">Tunicate</name>
    <dbReference type="NCBI Taxonomy" id="34765"/>
    <lineage>
        <taxon>Eukaryota</taxon>
        <taxon>Metazoa</taxon>
        <taxon>Chordata</taxon>
        <taxon>Tunicata</taxon>
        <taxon>Appendicularia</taxon>
        <taxon>Copelata</taxon>
        <taxon>Oikopleuridae</taxon>
        <taxon>Oikopleura</taxon>
    </lineage>
</organism>
<evidence type="ECO:0000313" key="2">
    <source>
        <dbReference type="Proteomes" id="UP000001307"/>
    </source>
</evidence>
<name>E4WX01_OIKDI</name>
<dbReference type="Proteomes" id="UP000001307">
    <property type="component" value="Unassembled WGS sequence"/>
</dbReference>
<keyword evidence="2" id="KW-1185">Reference proteome</keyword>